<gene>
    <name evidence="1" type="ORF">LEP1GSC188_3924</name>
</gene>
<evidence type="ECO:0000313" key="2">
    <source>
        <dbReference type="Proteomes" id="UP000011770"/>
    </source>
</evidence>
<proteinExistence type="predicted"/>
<evidence type="ECO:0000313" key="1">
    <source>
        <dbReference type="EMBL" id="EMF80744.1"/>
    </source>
</evidence>
<dbReference type="AlphaFoldDB" id="M3G458"/>
<dbReference type="Proteomes" id="UP000011770">
    <property type="component" value="Unassembled WGS sequence"/>
</dbReference>
<dbReference type="EMBL" id="AHOR02000047">
    <property type="protein sequence ID" value="EMF80744.1"/>
    <property type="molecule type" value="Genomic_DNA"/>
</dbReference>
<comment type="caution">
    <text evidence="1">The sequence shown here is derived from an EMBL/GenBank/DDBJ whole genome shotgun (WGS) entry which is preliminary data.</text>
</comment>
<name>M3G458_9LEPT</name>
<reference evidence="1 2" key="1">
    <citation type="submission" date="2013-01" db="EMBL/GenBank/DDBJ databases">
        <authorList>
            <person name="Harkins D.M."/>
            <person name="Durkin A.S."/>
            <person name="Brinkac L.M."/>
            <person name="Haft D.H."/>
            <person name="Selengut J.D."/>
            <person name="Sanka R."/>
            <person name="DePew J."/>
            <person name="Purushe J."/>
            <person name="Tulsiani S.M."/>
            <person name="Graham G.C."/>
            <person name="Burns M.-A."/>
            <person name="Dohnt M.F."/>
            <person name="Smythe L.D."/>
            <person name="McKay D.B."/>
            <person name="Craig S.B."/>
            <person name="Vinetz J.M."/>
            <person name="Sutton G.G."/>
            <person name="Nierman W.C."/>
            <person name="Fouts D.E."/>
        </authorList>
    </citation>
    <scope>NUCLEOTIDE SEQUENCE [LARGE SCALE GENOMIC DNA]</scope>
    <source>
        <strain evidence="1 2">LT2116</strain>
    </source>
</reference>
<accession>M3G458</accession>
<protein>
    <submittedName>
        <fullName evidence="1">Uncharacterized protein</fullName>
    </submittedName>
</protein>
<sequence length="53" mass="6676">MERRVLSKTRLKRGNYHRYIPRTRLFLKFAEFPHLREQLWLLSIEQQRILYSS</sequence>
<organism evidence="1 2">
    <name type="scientific">Leptospira weilii serovar Topaz str. LT2116</name>
    <dbReference type="NCBI Taxonomy" id="1088540"/>
    <lineage>
        <taxon>Bacteria</taxon>
        <taxon>Pseudomonadati</taxon>
        <taxon>Spirochaetota</taxon>
        <taxon>Spirochaetia</taxon>
        <taxon>Leptospirales</taxon>
        <taxon>Leptospiraceae</taxon>
        <taxon>Leptospira</taxon>
    </lineage>
</organism>